<evidence type="ECO:0000256" key="3">
    <source>
        <dbReference type="ARBA" id="ARBA00022679"/>
    </source>
</evidence>
<dbReference type="GO" id="GO:0042802">
    <property type="term" value="F:identical protein binding"/>
    <property type="evidence" value="ECO:0007669"/>
    <property type="project" value="TreeGrafter"/>
</dbReference>
<evidence type="ECO:0000256" key="4">
    <source>
        <dbReference type="ARBA" id="ARBA00022898"/>
    </source>
</evidence>
<dbReference type="InterPro" id="IPR005814">
    <property type="entry name" value="Aminotrans_3"/>
</dbReference>
<dbReference type="PATRIC" id="fig|1003181.4.peg.7607"/>
<dbReference type="InterPro" id="IPR015422">
    <property type="entry name" value="PyrdxlP-dep_Trfase_small"/>
</dbReference>
<dbReference type="Gene3D" id="3.40.640.10">
    <property type="entry name" value="Type I PLP-dependent aspartate aminotransferase-like (Major domain)"/>
    <property type="match status" value="1"/>
</dbReference>
<keyword evidence="2 5" id="KW-0032">Aminotransferase</keyword>
<dbReference type="InterPro" id="IPR015424">
    <property type="entry name" value="PyrdxlP-dep_Trfase"/>
</dbReference>
<keyword evidence="3 5" id="KW-0808">Transferase</keyword>
<keyword evidence="6" id="KW-1185">Reference proteome</keyword>
<evidence type="ECO:0000313" key="5">
    <source>
        <dbReference type="EMBL" id="OAD18652.1"/>
    </source>
</evidence>
<dbReference type="InterPro" id="IPR015421">
    <property type="entry name" value="PyrdxlP-dep_Trfase_major"/>
</dbReference>
<dbReference type="EMBL" id="LUTY01003147">
    <property type="protein sequence ID" value="OAD18652.1"/>
    <property type="molecule type" value="Genomic_DNA"/>
</dbReference>
<dbReference type="GO" id="GO:0008483">
    <property type="term" value="F:transaminase activity"/>
    <property type="evidence" value="ECO:0007669"/>
    <property type="project" value="UniProtKB-KW"/>
</dbReference>
<proteinExistence type="predicted"/>
<name>A0A176RSA4_9GAMM</name>
<evidence type="ECO:0000256" key="1">
    <source>
        <dbReference type="ARBA" id="ARBA00001933"/>
    </source>
</evidence>
<dbReference type="GO" id="GO:0030170">
    <property type="term" value="F:pyridoxal phosphate binding"/>
    <property type="evidence" value="ECO:0007669"/>
    <property type="project" value="InterPro"/>
</dbReference>
<comment type="cofactor">
    <cofactor evidence="1">
        <name>pyridoxal 5'-phosphate</name>
        <dbReference type="ChEBI" id="CHEBI:597326"/>
    </cofactor>
</comment>
<dbReference type="Pfam" id="PF00202">
    <property type="entry name" value="Aminotran_3"/>
    <property type="match status" value="1"/>
</dbReference>
<evidence type="ECO:0000256" key="2">
    <source>
        <dbReference type="ARBA" id="ARBA00022576"/>
    </source>
</evidence>
<dbReference type="InterPro" id="IPR050103">
    <property type="entry name" value="Class-III_PLP-dep_AT"/>
</dbReference>
<accession>A0A176RSA4</accession>
<dbReference type="Proteomes" id="UP000076962">
    <property type="component" value="Unassembled WGS sequence"/>
</dbReference>
<dbReference type="PANTHER" id="PTHR11986:SF79">
    <property type="entry name" value="ACETYLORNITHINE AMINOTRANSFERASE, MITOCHONDRIAL"/>
    <property type="match status" value="1"/>
</dbReference>
<organism evidence="5 6">
    <name type="scientific">Candidatus Thiomargarita nelsonii</name>
    <dbReference type="NCBI Taxonomy" id="1003181"/>
    <lineage>
        <taxon>Bacteria</taxon>
        <taxon>Pseudomonadati</taxon>
        <taxon>Pseudomonadota</taxon>
        <taxon>Gammaproteobacteria</taxon>
        <taxon>Thiotrichales</taxon>
        <taxon>Thiotrichaceae</taxon>
        <taxon>Thiomargarita</taxon>
    </lineage>
</organism>
<sequence length="177" mass="19111">MLDEIQTGMGRTGEWFAYQHAGILPDVLTLAKALGNGVPIGACLARGKVAEIFQPGTHGSTFGGNPLVCRVALAVIETIEQNNLVQRTQALGQRFHQGLTSALKGISCDIRVKGLMIGIELDKPCRELVNKALEKQLLINVTAERVIRLLPPLILSDAQANDIIATLSHLIRENFPA</sequence>
<protein>
    <submittedName>
        <fullName evidence="5">Acetylornithine and succinylornithine aminotransferase</fullName>
    </submittedName>
</protein>
<gene>
    <name evidence="5" type="ORF">THIOM_005744</name>
</gene>
<dbReference type="SUPFAM" id="SSF53383">
    <property type="entry name" value="PLP-dependent transferases"/>
    <property type="match status" value="1"/>
</dbReference>
<dbReference type="AlphaFoldDB" id="A0A176RSA4"/>
<reference evidence="5 6" key="1">
    <citation type="submission" date="2016-05" db="EMBL/GenBank/DDBJ databases">
        <title>Single-cell genome of chain-forming Candidatus Thiomargarita nelsonii and comparison to other large sulfur-oxidizing bacteria.</title>
        <authorList>
            <person name="Winkel M."/>
            <person name="Salman V."/>
            <person name="Woyke T."/>
            <person name="Schulz-Vogt H."/>
            <person name="Richter M."/>
            <person name="Flood B."/>
            <person name="Bailey J."/>
            <person name="Amann R."/>
            <person name="Mussmann M."/>
        </authorList>
    </citation>
    <scope>NUCLEOTIDE SEQUENCE [LARGE SCALE GENOMIC DNA]</scope>
    <source>
        <strain evidence="5 6">THI036</strain>
    </source>
</reference>
<dbReference type="PANTHER" id="PTHR11986">
    <property type="entry name" value="AMINOTRANSFERASE CLASS III"/>
    <property type="match status" value="1"/>
</dbReference>
<comment type="caution">
    <text evidence="5">The sequence shown here is derived from an EMBL/GenBank/DDBJ whole genome shotgun (WGS) entry which is preliminary data.</text>
</comment>
<keyword evidence="4" id="KW-0663">Pyridoxal phosphate</keyword>
<evidence type="ECO:0000313" key="6">
    <source>
        <dbReference type="Proteomes" id="UP000076962"/>
    </source>
</evidence>
<dbReference type="Gene3D" id="3.90.1150.10">
    <property type="entry name" value="Aspartate Aminotransferase, domain 1"/>
    <property type="match status" value="1"/>
</dbReference>